<name>D8ST49_SELML</name>
<comment type="function">
    <text evidence="9">Accessory subunit of the mitochondrial membrane respiratory chain NADH dehydrogenase (Complex I), that is believed not to be involved in catalysis. Complex I functions in the transfer of electrons from NADH to the respiratory chain. The immediate electron acceptor for the enzyme is believed to be ubiquinone.</text>
</comment>
<feature type="non-terminal residue" evidence="10">
    <location>
        <position position="1"/>
    </location>
</feature>
<dbReference type="GO" id="GO:0022900">
    <property type="term" value="P:electron transport chain"/>
    <property type="evidence" value="ECO:0007669"/>
    <property type="project" value="InterPro"/>
</dbReference>
<accession>D8ST49</accession>
<dbReference type="Gene3D" id="3.30.160.190">
    <property type="entry name" value="atu1810 like domain"/>
    <property type="match status" value="1"/>
</dbReference>
<dbReference type="eggNOG" id="KOG3389">
    <property type="taxonomic scope" value="Eukaryota"/>
</dbReference>
<dbReference type="PANTHER" id="PTHR12219">
    <property type="entry name" value="NADH-UBIQUINONE OXIDOREDUCTASE"/>
    <property type="match status" value="1"/>
</dbReference>
<dbReference type="Gramene" id="EFJ12341">
    <property type="protein sequence ID" value="EFJ12341"/>
    <property type="gene ID" value="SELMODRAFT_18036"/>
</dbReference>
<evidence type="ECO:0000256" key="2">
    <source>
        <dbReference type="ARBA" id="ARBA00022448"/>
    </source>
</evidence>
<gene>
    <name evidence="10" type="ORF">SELMODRAFT_18036</name>
</gene>
<evidence type="ECO:0000256" key="7">
    <source>
        <dbReference type="ARBA" id="ARBA00023128"/>
    </source>
</evidence>
<organism evidence="11">
    <name type="scientific">Selaginella moellendorffii</name>
    <name type="common">Spikemoss</name>
    <dbReference type="NCBI Taxonomy" id="88036"/>
    <lineage>
        <taxon>Eukaryota</taxon>
        <taxon>Viridiplantae</taxon>
        <taxon>Streptophyta</taxon>
        <taxon>Embryophyta</taxon>
        <taxon>Tracheophyta</taxon>
        <taxon>Lycopodiopsida</taxon>
        <taxon>Selaginellales</taxon>
        <taxon>Selaginellaceae</taxon>
        <taxon>Selaginella</taxon>
    </lineage>
</organism>
<comment type="similarity">
    <text evidence="1 9">Belongs to the complex I NDUFS4 subunit family.</text>
</comment>
<dbReference type="InterPro" id="IPR006885">
    <property type="entry name" value="NADH_UbQ_FeS_4_mit-like"/>
</dbReference>
<dbReference type="EMBL" id="GL377639">
    <property type="protein sequence ID" value="EFJ12341.1"/>
    <property type="molecule type" value="Genomic_DNA"/>
</dbReference>
<dbReference type="STRING" id="88036.D8ST49"/>
<keyword evidence="6 9" id="KW-0249">Electron transport</keyword>
<dbReference type="OMA" id="GTIMKFD"/>
<proteinExistence type="inferred from homology"/>
<dbReference type="AlphaFoldDB" id="D8ST49"/>
<keyword evidence="11" id="KW-1185">Reference proteome</keyword>
<dbReference type="FunFam" id="3.30.160.190:FF:000002">
    <property type="entry name" value="NADH dehydrogenase [ubiquinone] iron-sulfur protein 4"/>
    <property type="match status" value="1"/>
</dbReference>
<dbReference type="Proteomes" id="UP000001514">
    <property type="component" value="Unassembled WGS sequence"/>
</dbReference>
<evidence type="ECO:0000313" key="10">
    <source>
        <dbReference type="EMBL" id="EFJ12341.1"/>
    </source>
</evidence>
<dbReference type="GO" id="GO:0005743">
    <property type="term" value="C:mitochondrial inner membrane"/>
    <property type="evidence" value="ECO:0007669"/>
    <property type="project" value="UniProtKB-SubCell"/>
</dbReference>
<dbReference type="FunCoup" id="D8ST49">
    <property type="interactions" value="4341"/>
</dbReference>
<dbReference type="PANTHER" id="PTHR12219:SF8">
    <property type="entry name" value="NADH DEHYDROGENASE [UBIQUINONE] IRON-SULFUR PROTEIN 4, MITOCHONDRIAL"/>
    <property type="match status" value="1"/>
</dbReference>
<dbReference type="KEGG" id="smo:SELMODRAFT_18036"/>
<evidence type="ECO:0000256" key="4">
    <source>
        <dbReference type="ARBA" id="ARBA00022792"/>
    </source>
</evidence>
<evidence type="ECO:0000256" key="6">
    <source>
        <dbReference type="ARBA" id="ARBA00022982"/>
    </source>
</evidence>
<protein>
    <recommendedName>
        <fullName evidence="9">NADH dehydrogenase [ubiquinone] iron-sulfur protein 4, mitochondrial</fullName>
    </recommendedName>
</protein>
<evidence type="ECO:0000313" key="11">
    <source>
        <dbReference type="Proteomes" id="UP000001514"/>
    </source>
</evidence>
<evidence type="ECO:0000256" key="8">
    <source>
        <dbReference type="ARBA" id="ARBA00023136"/>
    </source>
</evidence>
<keyword evidence="7 9" id="KW-0496">Mitochondrion</keyword>
<keyword evidence="5 9" id="KW-0809">Transit peptide</keyword>
<dbReference type="Pfam" id="PF04800">
    <property type="entry name" value="NDUS4"/>
    <property type="match status" value="1"/>
</dbReference>
<keyword evidence="3 9" id="KW-0679">Respiratory chain</keyword>
<dbReference type="InterPro" id="IPR038532">
    <property type="entry name" value="NDUFS4-like_sf"/>
</dbReference>
<sequence length="118" mass="13097">GDVGKTCGIPKEHMHRKVVIYSPARSASQQGRTTMGKWKFNFESTEKYQDPLMGWTSTSDPLAYVGDAALSFDSKESAIEFAAKHGWEYTVSVSITSLLRPKAYADNFKWKGAPVMAD</sequence>
<dbReference type="HOGENOM" id="CLU_077196_4_0_1"/>
<evidence type="ECO:0000256" key="3">
    <source>
        <dbReference type="ARBA" id="ARBA00022660"/>
    </source>
</evidence>
<comment type="subcellular location">
    <subcellularLocation>
        <location evidence="9">Mitochondrion inner membrane</location>
        <topology evidence="9">Peripheral membrane protein</topology>
        <orientation evidence="9">Matrix side</orientation>
    </subcellularLocation>
</comment>
<keyword evidence="2 9" id="KW-0813">Transport</keyword>
<evidence type="ECO:0000256" key="1">
    <source>
        <dbReference type="ARBA" id="ARBA00005882"/>
    </source>
</evidence>
<feature type="non-terminal residue" evidence="10">
    <location>
        <position position="118"/>
    </location>
</feature>
<reference evidence="10 11" key="1">
    <citation type="journal article" date="2011" name="Science">
        <title>The Selaginella genome identifies genetic changes associated with the evolution of vascular plants.</title>
        <authorList>
            <person name="Banks J.A."/>
            <person name="Nishiyama T."/>
            <person name="Hasebe M."/>
            <person name="Bowman J.L."/>
            <person name="Gribskov M."/>
            <person name="dePamphilis C."/>
            <person name="Albert V.A."/>
            <person name="Aono N."/>
            <person name="Aoyama T."/>
            <person name="Ambrose B.A."/>
            <person name="Ashton N.W."/>
            <person name="Axtell M.J."/>
            <person name="Barker E."/>
            <person name="Barker M.S."/>
            <person name="Bennetzen J.L."/>
            <person name="Bonawitz N.D."/>
            <person name="Chapple C."/>
            <person name="Cheng C."/>
            <person name="Correa L.G."/>
            <person name="Dacre M."/>
            <person name="DeBarry J."/>
            <person name="Dreyer I."/>
            <person name="Elias M."/>
            <person name="Engstrom E.M."/>
            <person name="Estelle M."/>
            <person name="Feng L."/>
            <person name="Finet C."/>
            <person name="Floyd S.K."/>
            <person name="Frommer W.B."/>
            <person name="Fujita T."/>
            <person name="Gramzow L."/>
            <person name="Gutensohn M."/>
            <person name="Harholt J."/>
            <person name="Hattori M."/>
            <person name="Heyl A."/>
            <person name="Hirai T."/>
            <person name="Hiwatashi Y."/>
            <person name="Ishikawa M."/>
            <person name="Iwata M."/>
            <person name="Karol K.G."/>
            <person name="Koehler B."/>
            <person name="Kolukisaoglu U."/>
            <person name="Kubo M."/>
            <person name="Kurata T."/>
            <person name="Lalonde S."/>
            <person name="Li K."/>
            <person name="Li Y."/>
            <person name="Litt A."/>
            <person name="Lyons E."/>
            <person name="Manning G."/>
            <person name="Maruyama T."/>
            <person name="Michael T.P."/>
            <person name="Mikami K."/>
            <person name="Miyazaki S."/>
            <person name="Morinaga S."/>
            <person name="Murata T."/>
            <person name="Mueller-Roeber B."/>
            <person name="Nelson D.R."/>
            <person name="Obara M."/>
            <person name="Oguri Y."/>
            <person name="Olmstead R.G."/>
            <person name="Onodera N."/>
            <person name="Petersen B.L."/>
            <person name="Pils B."/>
            <person name="Prigge M."/>
            <person name="Rensing S.A."/>
            <person name="Riano-Pachon D.M."/>
            <person name="Roberts A.W."/>
            <person name="Sato Y."/>
            <person name="Scheller H.V."/>
            <person name="Schulz B."/>
            <person name="Schulz C."/>
            <person name="Shakirov E.V."/>
            <person name="Shibagaki N."/>
            <person name="Shinohara N."/>
            <person name="Shippen D.E."/>
            <person name="Soerensen I."/>
            <person name="Sotooka R."/>
            <person name="Sugimoto N."/>
            <person name="Sugita M."/>
            <person name="Sumikawa N."/>
            <person name="Tanurdzic M."/>
            <person name="Theissen G."/>
            <person name="Ulvskov P."/>
            <person name="Wakazuki S."/>
            <person name="Weng J.K."/>
            <person name="Willats W.W."/>
            <person name="Wipf D."/>
            <person name="Wolf P.G."/>
            <person name="Yang L."/>
            <person name="Zimmer A.D."/>
            <person name="Zhu Q."/>
            <person name="Mitros T."/>
            <person name="Hellsten U."/>
            <person name="Loque D."/>
            <person name="Otillar R."/>
            <person name="Salamov A."/>
            <person name="Schmutz J."/>
            <person name="Shapiro H."/>
            <person name="Lindquist E."/>
            <person name="Lucas S."/>
            <person name="Rokhsar D."/>
            <person name="Grigoriev I.V."/>
        </authorList>
    </citation>
    <scope>NUCLEOTIDE SEQUENCE [LARGE SCALE GENOMIC DNA]</scope>
</reference>
<keyword evidence="8 9" id="KW-0472">Membrane</keyword>
<keyword evidence="4 9" id="KW-0999">Mitochondrion inner membrane</keyword>
<dbReference type="InParanoid" id="D8ST49"/>
<evidence type="ECO:0000256" key="9">
    <source>
        <dbReference type="RuleBase" id="RU367010"/>
    </source>
</evidence>
<evidence type="ECO:0000256" key="5">
    <source>
        <dbReference type="ARBA" id="ARBA00022946"/>
    </source>
</evidence>